<gene>
    <name evidence="1" type="ORF">OE059_07110</name>
</gene>
<evidence type="ECO:0000313" key="1">
    <source>
        <dbReference type="EMBL" id="WED56614.1"/>
    </source>
</evidence>
<dbReference type="Proteomes" id="UP001219957">
    <property type="component" value="Chromosome"/>
</dbReference>
<sequence length="203" mass="22955">MFRSGGYINIALVFSDNDAIFPNLCSYLSSIIAQGSRLMKVRYSLDTDGEHWVEEDIVDDEIDLNVFSNFYPSLTLSGDAFDVRSNDVHLTPVIVNHFHGILIDIRWDDIVPRSGSIDELNVQTDRIIRCLARSYFSTPYSYAVVGHELDVEIAPEDFELKTGRSGVFPLALRGDKSVLHVYRGSFHLDGLTPQTMRQEIIHS</sequence>
<dbReference type="InterPro" id="IPR028951">
    <property type="entry name" value="Imm64"/>
</dbReference>
<dbReference type="EMBL" id="CP109617">
    <property type="protein sequence ID" value="WED56614.1"/>
    <property type="molecule type" value="Genomic_DNA"/>
</dbReference>
<proteinExistence type="predicted"/>
<name>A0ABY8B7V5_9BACL</name>
<organism evidence="1 2">
    <name type="scientific">Exiguobacterium profundum</name>
    <dbReference type="NCBI Taxonomy" id="307643"/>
    <lineage>
        <taxon>Bacteria</taxon>
        <taxon>Bacillati</taxon>
        <taxon>Bacillota</taxon>
        <taxon>Bacilli</taxon>
        <taxon>Bacillales</taxon>
        <taxon>Bacillales Family XII. Incertae Sedis</taxon>
        <taxon>Exiguobacterium</taxon>
    </lineage>
</organism>
<dbReference type="Pfam" id="PF15600">
    <property type="entry name" value="Imm64"/>
    <property type="match status" value="1"/>
</dbReference>
<keyword evidence="2" id="KW-1185">Reference proteome</keyword>
<evidence type="ECO:0000313" key="2">
    <source>
        <dbReference type="Proteomes" id="UP001219957"/>
    </source>
</evidence>
<dbReference type="RefSeq" id="WP_275060580.1">
    <property type="nucleotide sequence ID" value="NZ_CP109617.1"/>
</dbReference>
<reference evidence="1 2" key="1">
    <citation type="submission" date="2022-10" db="EMBL/GenBank/DDBJ databases">
        <title>Complete genome sequence of Exiguobacterium profundum TSS-3 isolated from an extremely saline-alkaline spring located in Ixtapa, Chiapas-Mexico.</title>
        <authorList>
            <person name="Rincon-Rosales R."/>
            <person name="Rogel M.A."/>
            <person name="Rincon-Molina C.I."/>
            <person name="Guerrero G."/>
            <person name="Manzano-Gomez L.A."/>
            <person name="Lopez-Lopez A."/>
            <person name="Rincon Molina F.A."/>
            <person name="Martinez-Romero E."/>
        </authorList>
    </citation>
    <scope>NUCLEOTIDE SEQUENCE [LARGE SCALE GENOMIC DNA]</scope>
    <source>
        <strain evidence="1 2">TSS-3</strain>
    </source>
</reference>
<protein>
    <submittedName>
        <fullName evidence="1">Imm64 family immunity protein</fullName>
    </submittedName>
</protein>
<accession>A0ABY8B7V5</accession>